<dbReference type="AlphaFoldDB" id="A0A3P6HYK6"/>
<sequence>MKKLPRSNANLVKNGRVWVVNDVKGKLSVLIDALTTTLRSWCLRVAMICVSASNPSSRRSPKRRASWRGLRRRRKPSPRSAPNSNPRGKTSLPLRRKMKPLMLVSAKPTNLFDPNAQISMAIYK</sequence>
<evidence type="ECO:0000256" key="1">
    <source>
        <dbReference type="SAM" id="MobiDB-lite"/>
    </source>
</evidence>
<feature type="region of interest" description="Disordered" evidence="1">
    <location>
        <begin position="52"/>
        <end position="97"/>
    </location>
</feature>
<organism evidence="2 3">
    <name type="scientific">Mesocestoides corti</name>
    <name type="common">Flatworm</name>
    <dbReference type="NCBI Taxonomy" id="53468"/>
    <lineage>
        <taxon>Eukaryota</taxon>
        <taxon>Metazoa</taxon>
        <taxon>Spiralia</taxon>
        <taxon>Lophotrochozoa</taxon>
        <taxon>Platyhelminthes</taxon>
        <taxon>Cestoda</taxon>
        <taxon>Eucestoda</taxon>
        <taxon>Cyclophyllidea</taxon>
        <taxon>Mesocestoididae</taxon>
        <taxon>Mesocestoides</taxon>
    </lineage>
</organism>
<proteinExistence type="predicted"/>
<evidence type="ECO:0000313" key="3">
    <source>
        <dbReference type="Proteomes" id="UP000267029"/>
    </source>
</evidence>
<name>A0A3P6HYK6_MESCO</name>
<evidence type="ECO:0000313" key="2">
    <source>
        <dbReference type="EMBL" id="VDD83928.1"/>
    </source>
</evidence>
<keyword evidence="3" id="KW-1185">Reference proteome</keyword>
<protein>
    <submittedName>
        <fullName evidence="2">Uncharacterized protein</fullName>
    </submittedName>
</protein>
<feature type="compositionally biased region" description="Basic residues" evidence="1">
    <location>
        <begin position="59"/>
        <end position="77"/>
    </location>
</feature>
<dbReference type="Proteomes" id="UP000267029">
    <property type="component" value="Unassembled WGS sequence"/>
</dbReference>
<dbReference type="EMBL" id="UXSR01005892">
    <property type="protein sequence ID" value="VDD83928.1"/>
    <property type="molecule type" value="Genomic_DNA"/>
</dbReference>
<gene>
    <name evidence="2" type="ORF">MCOS_LOCUS9931</name>
</gene>
<feature type="compositionally biased region" description="Low complexity" evidence="1">
    <location>
        <begin position="78"/>
        <end position="87"/>
    </location>
</feature>
<reference evidence="2 3" key="1">
    <citation type="submission" date="2018-10" db="EMBL/GenBank/DDBJ databases">
        <authorList>
            <consortium name="Pathogen Informatics"/>
        </authorList>
    </citation>
    <scope>NUCLEOTIDE SEQUENCE [LARGE SCALE GENOMIC DNA]</scope>
</reference>
<accession>A0A3P6HYK6</accession>